<reference evidence="2 3" key="1">
    <citation type="submission" date="2019-03" db="EMBL/GenBank/DDBJ databases">
        <title>Dyadobacter AR-3-6 sp. nov., isolated from arctic soil.</title>
        <authorList>
            <person name="Chaudhary D.K."/>
        </authorList>
    </citation>
    <scope>NUCLEOTIDE SEQUENCE [LARGE SCALE GENOMIC DNA]</scope>
    <source>
        <strain evidence="2 3">AR-3-6</strain>
    </source>
</reference>
<sequence>MKKLIISAIALTLISFANVQAGTVQHLNTVVTLSQEKVAVKPEDLPEAIKTTLGGDTYAGWQVTSAFLVTKEDNSQFYELSLKKGEETSTLNLDKDGKKVE</sequence>
<comment type="caution">
    <text evidence="2">The sequence shown here is derived from an EMBL/GenBank/DDBJ whole genome shotgun (WGS) entry which is preliminary data.</text>
</comment>
<dbReference type="Gene3D" id="3.10.450.360">
    <property type="match status" value="1"/>
</dbReference>
<dbReference type="Proteomes" id="UP000294850">
    <property type="component" value="Unassembled WGS sequence"/>
</dbReference>
<evidence type="ECO:0000313" key="3">
    <source>
        <dbReference type="Proteomes" id="UP000294850"/>
    </source>
</evidence>
<dbReference type="RefSeq" id="WP_131960164.1">
    <property type="nucleotide sequence ID" value="NZ_SMFL01000008.1"/>
</dbReference>
<accession>A0A4R5DPP3</accession>
<dbReference type="EMBL" id="SMFL01000008">
    <property type="protein sequence ID" value="TDE12743.1"/>
    <property type="molecule type" value="Genomic_DNA"/>
</dbReference>
<protein>
    <submittedName>
        <fullName evidence="2">Uncharacterized protein</fullName>
    </submittedName>
</protein>
<organism evidence="2 3">
    <name type="scientific">Dyadobacter psychrotolerans</name>
    <dbReference type="NCBI Taxonomy" id="2541721"/>
    <lineage>
        <taxon>Bacteria</taxon>
        <taxon>Pseudomonadati</taxon>
        <taxon>Bacteroidota</taxon>
        <taxon>Cytophagia</taxon>
        <taxon>Cytophagales</taxon>
        <taxon>Spirosomataceae</taxon>
        <taxon>Dyadobacter</taxon>
    </lineage>
</organism>
<keyword evidence="3" id="KW-1185">Reference proteome</keyword>
<dbReference type="AlphaFoldDB" id="A0A4R5DPP3"/>
<proteinExistence type="predicted"/>
<evidence type="ECO:0000313" key="2">
    <source>
        <dbReference type="EMBL" id="TDE12743.1"/>
    </source>
</evidence>
<dbReference type="OrthoDB" id="826125at2"/>
<evidence type="ECO:0000256" key="1">
    <source>
        <dbReference type="SAM" id="SignalP"/>
    </source>
</evidence>
<keyword evidence="1" id="KW-0732">Signal</keyword>
<name>A0A4R5DPP3_9BACT</name>
<feature type="chain" id="PRO_5020917749" evidence="1">
    <location>
        <begin position="22"/>
        <end position="101"/>
    </location>
</feature>
<gene>
    <name evidence="2" type="ORF">E0F88_20550</name>
</gene>
<feature type="signal peptide" evidence="1">
    <location>
        <begin position="1"/>
        <end position="21"/>
    </location>
</feature>